<evidence type="ECO:0000256" key="3">
    <source>
        <dbReference type="ARBA" id="ARBA00022490"/>
    </source>
</evidence>
<dbReference type="GO" id="GO:0031087">
    <property type="term" value="P:deadenylation-independent decapping of nuclear-transcribed mRNA"/>
    <property type="evidence" value="ECO:0007669"/>
    <property type="project" value="TreeGrafter"/>
</dbReference>
<organism evidence="6 7">
    <name type="scientific">Elsinoe australis</name>
    <dbReference type="NCBI Taxonomy" id="40998"/>
    <lineage>
        <taxon>Eukaryota</taxon>
        <taxon>Fungi</taxon>
        <taxon>Dikarya</taxon>
        <taxon>Ascomycota</taxon>
        <taxon>Pezizomycotina</taxon>
        <taxon>Dothideomycetes</taxon>
        <taxon>Dothideomycetidae</taxon>
        <taxon>Myriangiales</taxon>
        <taxon>Elsinoaceae</taxon>
        <taxon>Elsinoe</taxon>
    </lineage>
</organism>
<dbReference type="EMBL" id="NHZQ01000060">
    <property type="protein sequence ID" value="PSK56671.1"/>
    <property type="molecule type" value="Genomic_DNA"/>
</dbReference>
<proteinExistence type="inferred from homology"/>
<dbReference type="InterPro" id="IPR011993">
    <property type="entry name" value="PH-like_dom_sf"/>
</dbReference>
<dbReference type="InterPro" id="IPR010334">
    <property type="entry name" value="Dcp1"/>
</dbReference>
<evidence type="ECO:0000256" key="1">
    <source>
        <dbReference type="ARBA" id="ARBA00004496"/>
    </source>
</evidence>
<dbReference type="STRING" id="40998.A0A2P8A882"/>
<dbReference type="Pfam" id="PF06058">
    <property type="entry name" value="DCP1"/>
    <property type="match status" value="1"/>
</dbReference>
<comment type="subcellular location">
    <subcellularLocation>
        <location evidence="1">Cytoplasm</location>
    </subcellularLocation>
</comment>
<evidence type="ECO:0008006" key="8">
    <source>
        <dbReference type="Google" id="ProtNLM"/>
    </source>
</evidence>
<gene>
    <name evidence="6" type="ORF">B9Z65_6295</name>
</gene>
<keyword evidence="7" id="KW-1185">Reference proteome</keyword>
<accession>A0A2P8A882</accession>
<feature type="region of interest" description="Disordered" evidence="5">
    <location>
        <begin position="218"/>
        <end position="333"/>
    </location>
</feature>
<dbReference type="GO" id="GO:0003729">
    <property type="term" value="F:mRNA binding"/>
    <property type="evidence" value="ECO:0007669"/>
    <property type="project" value="TreeGrafter"/>
</dbReference>
<name>A0A2P8A882_9PEZI</name>
<feature type="region of interest" description="Disordered" evidence="5">
    <location>
        <begin position="1"/>
        <end position="21"/>
    </location>
</feature>
<dbReference type="GO" id="GO:0000290">
    <property type="term" value="P:deadenylation-dependent decapping of nuclear-transcribed mRNA"/>
    <property type="evidence" value="ECO:0007669"/>
    <property type="project" value="InterPro"/>
</dbReference>
<dbReference type="PANTHER" id="PTHR16290:SF0">
    <property type="entry name" value="DECAPPING PROTEIN 1, ISOFORM A"/>
    <property type="match status" value="1"/>
</dbReference>
<reference evidence="6 7" key="1">
    <citation type="submission" date="2017-05" db="EMBL/GenBank/DDBJ databases">
        <title>Draft genome sequence of Elsinoe australis.</title>
        <authorList>
            <person name="Cheng Q."/>
        </authorList>
    </citation>
    <scope>NUCLEOTIDE SEQUENCE [LARGE SCALE GENOMIC DNA]</scope>
    <source>
        <strain evidence="6 7">NL1</strain>
    </source>
</reference>
<dbReference type="GO" id="GO:0006397">
    <property type="term" value="P:mRNA processing"/>
    <property type="evidence" value="ECO:0007669"/>
    <property type="project" value="UniProtKB-KW"/>
</dbReference>
<dbReference type="Proteomes" id="UP000243723">
    <property type="component" value="Unassembled WGS sequence"/>
</dbReference>
<comment type="caution">
    <text evidence="6">The sequence shown here is derived from an EMBL/GenBank/DDBJ whole genome shotgun (WGS) entry which is preliminary data.</text>
</comment>
<dbReference type="GO" id="GO:0008047">
    <property type="term" value="F:enzyme activator activity"/>
    <property type="evidence" value="ECO:0007669"/>
    <property type="project" value="InterPro"/>
</dbReference>
<feature type="compositionally biased region" description="Low complexity" evidence="5">
    <location>
        <begin position="270"/>
        <end position="311"/>
    </location>
</feature>
<dbReference type="SUPFAM" id="SSF50729">
    <property type="entry name" value="PH domain-like"/>
    <property type="match status" value="1"/>
</dbReference>
<evidence type="ECO:0000313" key="6">
    <source>
        <dbReference type="EMBL" id="PSK56671.1"/>
    </source>
</evidence>
<sequence>MPPKKHRRPRQPAPVEASDYDSEAFTTDAAQLAQKAAPHALARTNEELNLTVLKRHNASVQQILSVAGFACVYRFSPESQTWVKIGVEGALFVCELLPVALPNAYPGGPGGGEGSGLVERYGVAVLNRKGLNNFNVELRSAGDVDVDEEYVILQVGEGEEVEEGIYGLWIFCPQGNTTDREVAAAVITECAGRAERSREAAGEVLGEVGHEEYEQGYEDGYEDGQQGNGYANGHEGYEQGGQDQMGQQYPAQSNQQGGQQIDLLSLFGNPAGQPQHQQSQHQQLQYQQDGQYYQGGYQQPQQAGPQSGGYPHSHPQPPSEASQAQNLLSLFKR</sequence>
<evidence type="ECO:0000313" key="7">
    <source>
        <dbReference type="Proteomes" id="UP000243723"/>
    </source>
</evidence>
<comment type="similarity">
    <text evidence="2">Belongs to the DCP1 family.</text>
</comment>
<keyword evidence="3" id="KW-0963">Cytoplasm</keyword>
<feature type="compositionally biased region" description="Polar residues" evidence="5">
    <location>
        <begin position="319"/>
        <end position="333"/>
    </location>
</feature>
<evidence type="ECO:0000256" key="2">
    <source>
        <dbReference type="ARBA" id="ARBA00008778"/>
    </source>
</evidence>
<feature type="compositionally biased region" description="Polar residues" evidence="5">
    <location>
        <begin position="241"/>
        <end position="259"/>
    </location>
</feature>
<dbReference type="Gene3D" id="2.30.29.30">
    <property type="entry name" value="Pleckstrin-homology domain (PH domain)/Phosphotyrosine-binding domain (PTB)"/>
    <property type="match status" value="1"/>
</dbReference>
<dbReference type="PANTHER" id="PTHR16290">
    <property type="entry name" value="TRANSCRIPTION FACTOR SMIF DECAPPING ENZYME DCP1"/>
    <property type="match status" value="1"/>
</dbReference>
<feature type="compositionally biased region" description="Basic residues" evidence="5">
    <location>
        <begin position="1"/>
        <end position="10"/>
    </location>
</feature>
<keyword evidence="4" id="KW-0507">mRNA processing</keyword>
<evidence type="ECO:0000256" key="5">
    <source>
        <dbReference type="SAM" id="MobiDB-lite"/>
    </source>
</evidence>
<dbReference type="OrthoDB" id="440673at2759"/>
<dbReference type="AlphaFoldDB" id="A0A2P8A882"/>
<dbReference type="GO" id="GO:0000932">
    <property type="term" value="C:P-body"/>
    <property type="evidence" value="ECO:0007669"/>
    <property type="project" value="TreeGrafter"/>
</dbReference>
<protein>
    <recommendedName>
        <fullName evidence="8">PH domain-like protein</fullName>
    </recommendedName>
</protein>
<evidence type="ECO:0000256" key="4">
    <source>
        <dbReference type="ARBA" id="ARBA00022664"/>
    </source>
</evidence>